<keyword evidence="1" id="KW-0802">TPR repeat</keyword>
<feature type="repeat" description="TPR" evidence="1">
    <location>
        <begin position="84"/>
        <end position="117"/>
    </location>
</feature>
<feature type="signal peptide" evidence="3">
    <location>
        <begin position="1"/>
        <end position="24"/>
    </location>
</feature>
<dbReference type="SUPFAM" id="SSF48452">
    <property type="entry name" value="TPR-like"/>
    <property type="match status" value="1"/>
</dbReference>
<protein>
    <submittedName>
        <fullName evidence="4">Uncharacterized protein</fullName>
    </submittedName>
</protein>
<keyword evidence="2" id="KW-0812">Transmembrane</keyword>
<keyword evidence="2" id="KW-0472">Membrane</keyword>
<evidence type="ECO:0000313" key="4">
    <source>
        <dbReference type="EMBL" id="QEF98205.1"/>
    </source>
</evidence>
<dbReference type="AlphaFoldDB" id="A0A5B9MF78"/>
<reference evidence="4 5" key="1">
    <citation type="submission" date="2019-02" db="EMBL/GenBank/DDBJ databases">
        <title>Planctomycetal bacteria perform biofilm scaping via a novel small molecule.</title>
        <authorList>
            <person name="Jeske O."/>
            <person name="Boedeker C."/>
            <person name="Wiegand S."/>
            <person name="Breitling P."/>
            <person name="Kallscheuer N."/>
            <person name="Jogler M."/>
            <person name="Rohde M."/>
            <person name="Petersen J."/>
            <person name="Medema M.H."/>
            <person name="Surup F."/>
            <person name="Jogler C."/>
        </authorList>
    </citation>
    <scope>NUCLEOTIDE SEQUENCE [LARGE SCALE GENOMIC DNA]</scope>
    <source>
        <strain evidence="4 5">Mal15</strain>
    </source>
</reference>
<feature type="transmembrane region" description="Helical" evidence="2">
    <location>
        <begin position="160"/>
        <end position="179"/>
    </location>
</feature>
<gene>
    <name evidence="4" type="ORF">Mal15_22540</name>
</gene>
<dbReference type="Gene3D" id="2.30.30.40">
    <property type="entry name" value="SH3 Domains"/>
    <property type="match status" value="1"/>
</dbReference>
<dbReference type="Gene3D" id="1.25.40.10">
    <property type="entry name" value="Tetratricopeptide repeat domain"/>
    <property type="match status" value="1"/>
</dbReference>
<evidence type="ECO:0000313" key="5">
    <source>
        <dbReference type="Proteomes" id="UP000321353"/>
    </source>
</evidence>
<feature type="chain" id="PRO_5022674154" evidence="3">
    <location>
        <begin position="25"/>
        <end position="283"/>
    </location>
</feature>
<dbReference type="InterPro" id="IPR019734">
    <property type="entry name" value="TPR_rpt"/>
</dbReference>
<dbReference type="KEGG" id="smam:Mal15_22540"/>
<organism evidence="4 5">
    <name type="scientific">Stieleria maiorica</name>
    <dbReference type="NCBI Taxonomy" id="2795974"/>
    <lineage>
        <taxon>Bacteria</taxon>
        <taxon>Pseudomonadati</taxon>
        <taxon>Planctomycetota</taxon>
        <taxon>Planctomycetia</taxon>
        <taxon>Pirellulales</taxon>
        <taxon>Pirellulaceae</taxon>
        <taxon>Stieleria</taxon>
    </lineage>
</organism>
<keyword evidence="2" id="KW-1133">Transmembrane helix</keyword>
<sequence precursor="true">MMRWSAMRVLWMLLAFGPASIVVADDAVTTDPTAYLQQAIRTYQSAMDETNRDRRIELFARAETLFTQAISSQRRRAPDQSISPDLYLNQGNAALGAERLGVAVLAYRRALTVDPNHRRARQNLDFARTLLPDWVPTPEDDAISFGSIVDWTESIKPDHWLGIAAIVFLLTMTLAAFYLRTEKPVVRNLVVVFALVWIGIVAKSWTDQRDTEQRDAVVMRAEVTARSADSINAPPKFRQPVPAGLEVSITDDRDDWVRVRLSDGREAWLPASAIEPVSTSDRD</sequence>
<evidence type="ECO:0000256" key="1">
    <source>
        <dbReference type="PROSITE-ProRule" id="PRU00339"/>
    </source>
</evidence>
<name>A0A5B9MF78_9BACT</name>
<keyword evidence="3" id="KW-0732">Signal</keyword>
<accession>A0A5B9MF78</accession>
<evidence type="ECO:0000256" key="2">
    <source>
        <dbReference type="SAM" id="Phobius"/>
    </source>
</evidence>
<dbReference type="PROSITE" id="PS50005">
    <property type="entry name" value="TPR"/>
    <property type="match status" value="1"/>
</dbReference>
<dbReference type="Proteomes" id="UP000321353">
    <property type="component" value="Chromosome"/>
</dbReference>
<dbReference type="InterPro" id="IPR011990">
    <property type="entry name" value="TPR-like_helical_dom_sf"/>
</dbReference>
<dbReference type="EMBL" id="CP036264">
    <property type="protein sequence ID" value="QEF98205.1"/>
    <property type="molecule type" value="Genomic_DNA"/>
</dbReference>
<proteinExistence type="predicted"/>
<feature type="transmembrane region" description="Helical" evidence="2">
    <location>
        <begin position="186"/>
        <end position="205"/>
    </location>
</feature>
<keyword evidence="5" id="KW-1185">Reference proteome</keyword>
<evidence type="ECO:0000256" key="3">
    <source>
        <dbReference type="SAM" id="SignalP"/>
    </source>
</evidence>